<name>A0AAD6N6W5_PENCN</name>
<dbReference type="PANTHER" id="PTHR13847:SF129">
    <property type="entry name" value="FAD DEPENDENT OXIDOREDUCTASE"/>
    <property type="match status" value="1"/>
</dbReference>
<dbReference type="Gene3D" id="3.50.50.60">
    <property type="entry name" value="FAD/NAD(P)-binding domain"/>
    <property type="match status" value="2"/>
</dbReference>
<comment type="caution">
    <text evidence="2">The sequence shown here is derived from an EMBL/GenBank/DDBJ whole genome shotgun (WGS) entry which is preliminary data.</text>
</comment>
<reference evidence="2" key="1">
    <citation type="journal article" date="2023" name="IMA Fungus">
        <title>Comparative genomic study of the Penicillium genus elucidates a diverse pangenome and 15 lateral gene transfer events.</title>
        <authorList>
            <person name="Petersen C."/>
            <person name="Sorensen T."/>
            <person name="Nielsen M.R."/>
            <person name="Sondergaard T.E."/>
            <person name="Sorensen J.L."/>
            <person name="Fitzpatrick D.A."/>
            <person name="Frisvad J.C."/>
            <person name="Nielsen K.L."/>
        </authorList>
    </citation>
    <scope>NUCLEOTIDE SEQUENCE</scope>
    <source>
        <strain evidence="2">IBT 15450</strain>
    </source>
</reference>
<protein>
    <recommendedName>
        <fullName evidence="1">FAD dependent oxidoreductase domain-containing protein</fullName>
    </recommendedName>
</protein>
<accession>A0AAD6N6W5</accession>
<dbReference type="AlphaFoldDB" id="A0AAD6N6W5"/>
<dbReference type="EMBL" id="JAQJZL010000009">
    <property type="protein sequence ID" value="KAJ6038015.1"/>
    <property type="molecule type" value="Genomic_DNA"/>
</dbReference>
<feature type="domain" description="FAD dependent oxidoreductase" evidence="1">
    <location>
        <begin position="86"/>
        <end position="403"/>
    </location>
</feature>
<dbReference type="GO" id="GO:0005737">
    <property type="term" value="C:cytoplasm"/>
    <property type="evidence" value="ECO:0007669"/>
    <property type="project" value="TreeGrafter"/>
</dbReference>
<dbReference type="PANTHER" id="PTHR13847">
    <property type="entry name" value="SARCOSINE DEHYDROGENASE-RELATED"/>
    <property type="match status" value="1"/>
</dbReference>
<evidence type="ECO:0000259" key="1">
    <source>
        <dbReference type="Pfam" id="PF01266"/>
    </source>
</evidence>
<dbReference type="InterPro" id="IPR006076">
    <property type="entry name" value="FAD-dep_OxRdtase"/>
</dbReference>
<dbReference type="Gene3D" id="3.30.9.10">
    <property type="entry name" value="D-Amino Acid Oxidase, subunit A, domain 2"/>
    <property type="match status" value="1"/>
</dbReference>
<evidence type="ECO:0000313" key="2">
    <source>
        <dbReference type="EMBL" id="KAJ6038015.1"/>
    </source>
</evidence>
<reference evidence="2" key="2">
    <citation type="submission" date="2023-01" db="EMBL/GenBank/DDBJ databases">
        <authorList>
            <person name="Petersen C."/>
        </authorList>
    </citation>
    <scope>NUCLEOTIDE SEQUENCE</scope>
    <source>
        <strain evidence="2">IBT 15450</strain>
    </source>
</reference>
<dbReference type="Proteomes" id="UP001219568">
    <property type="component" value="Unassembled WGS sequence"/>
</dbReference>
<keyword evidence="3" id="KW-1185">Reference proteome</keyword>
<proteinExistence type="predicted"/>
<organism evidence="2 3">
    <name type="scientific">Penicillium canescens</name>
    <dbReference type="NCBI Taxonomy" id="5083"/>
    <lineage>
        <taxon>Eukaryota</taxon>
        <taxon>Fungi</taxon>
        <taxon>Dikarya</taxon>
        <taxon>Ascomycota</taxon>
        <taxon>Pezizomycotina</taxon>
        <taxon>Eurotiomycetes</taxon>
        <taxon>Eurotiomycetidae</taxon>
        <taxon>Eurotiales</taxon>
        <taxon>Aspergillaceae</taxon>
        <taxon>Penicillium</taxon>
    </lineage>
</organism>
<sequence>MALLSTLPTPHATKSFWLSELSPSLKGYRSTEVIPDQADIAVVGSGISGTFAARELLTTAADQGLKLNVVMFEAREVCSGATGRMIQNCGIDCDWQPRGAVTAFFTDDDFARAIEKLEKSKDDVPEIMGYLRVVTPKSKSPSLRDLGVSKAKGAILNTLAASLWPYKLIARVVEDLIEQHPEFNLQTNTPVQSIEPVAENSARSWRLRTSRGNCVVKHVLLATNGYTSHLLPSMKHITQPVRGNMIAGYGGAELLLKNSYSFVDELTGEEYRDLEHTNQRLIGDGEYLMQRPLEHQMNGMDKSPTLALGGARFMIPDSGYGLSDDSVVDQQANEFLRGRLSQVLGVVAQAPDDFKVTHEWTGILGYSKDGSPWIGELQDGLWLCVGYSGHGMPQAALCAVRVATMILEQFPAFSRNTESQIQLPTRFLITPERLKSNGFPNLRTSHLSSQGVVWRSWQSGLFLLMALGSWVWHQEFSR</sequence>
<dbReference type="Pfam" id="PF01266">
    <property type="entry name" value="DAO"/>
    <property type="match status" value="1"/>
</dbReference>
<gene>
    <name evidence="2" type="ORF">N7460_007786</name>
</gene>
<dbReference type="SUPFAM" id="SSF51905">
    <property type="entry name" value="FAD/NAD(P)-binding domain"/>
    <property type="match status" value="1"/>
</dbReference>
<dbReference type="InterPro" id="IPR036188">
    <property type="entry name" value="FAD/NAD-bd_sf"/>
</dbReference>
<evidence type="ECO:0000313" key="3">
    <source>
        <dbReference type="Proteomes" id="UP001219568"/>
    </source>
</evidence>